<keyword evidence="1" id="KW-0378">Hydrolase</keyword>
<evidence type="ECO:0000256" key="2">
    <source>
        <dbReference type="SAM" id="MobiDB-lite"/>
    </source>
</evidence>
<name>G9X233_9FIRM</name>
<protein>
    <recommendedName>
        <fullName evidence="5">PF10926 family protein</fullName>
    </recommendedName>
</protein>
<dbReference type="InterPro" id="IPR021229">
    <property type="entry name" value="DUF2800"/>
</dbReference>
<accession>G9X233</accession>
<dbReference type="Proteomes" id="UP000006437">
    <property type="component" value="Unassembled WGS sequence"/>
</dbReference>
<comment type="caution">
    <text evidence="3">The sequence shown here is derived from an EMBL/GenBank/DDBJ whole genome shotgun (WGS) entry which is preliminary data.</text>
</comment>
<dbReference type="PATRIC" id="fig|796937.3.peg.1678"/>
<gene>
    <name evidence="3" type="ORF">HMPREF9629_00456</name>
</gene>
<dbReference type="Gene3D" id="3.90.320.10">
    <property type="match status" value="1"/>
</dbReference>
<reference evidence="3 4" key="1">
    <citation type="submission" date="2011-08" db="EMBL/GenBank/DDBJ databases">
        <title>The Genome Sequence of Eubacteriaceae bacterium ACC19a.</title>
        <authorList>
            <consortium name="The Broad Institute Genome Sequencing Platform"/>
            <person name="Earl A."/>
            <person name="Ward D."/>
            <person name="Feldgarden M."/>
            <person name="Gevers D."/>
            <person name="Sizova M."/>
            <person name="Hazen A."/>
            <person name="Epstein S."/>
            <person name="Young S.K."/>
            <person name="Zeng Q."/>
            <person name="Gargeya S."/>
            <person name="Fitzgerald M."/>
            <person name="Haas B."/>
            <person name="Abouelleil A."/>
            <person name="Alvarado L."/>
            <person name="Arachchi H.M."/>
            <person name="Berlin A."/>
            <person name="Brown A."/>
            <person name="Chapman S.B."/>
            <person name="Chen Z."/>
            <person name="Dunbar C."/>
            <person name="Freedman E."/>
            <person name="Gearin G."/>
            <person name="Gellesch M."/>
            <person name="Goldberg J."/>
            <person name="Griggs A."/>
            <person name="Gujja S."/>
            <person name="Heiman D."/>
            <person name="Howarth C."/>
            <person name="Larson L."/>
            <person name="Lui A."/>
            <person name="MacDonald P.J.P."/>
            <person name="Montmayeur A."/>
            <person name="Murphy C."/>
            <person name="Neiman D."/>
            <person name="Pearson M."/>
            <person name="Priest M."/>
            <person name="Roberts A."/>
            <person name="Saif S."/>
            <person name="Shea T."/>
            <person name="Shenoy N."/>
            <person name="Sisk P."/>
            <person name="Stolte C."/>
            <person name="Sykes S."/>
            <person name="Wortman J."/>
            <person name="Nusbaum C."/>
            <person name="Birren B."/>
        </authorList>
    </citation>
    <scope>NUCLEOTIDE SEQUENCE [LARGE SCALE GENOMIC DNA]</scope>
    <source>
        <strain evidence="3 4">ACC19a</strain>
    </source>
</reference>
<dbReference type="GO" id="GO:0016787">
    <property type="term" value="F:hydrolase activity"/>
    <property type="evidence" value="ECO:0007669"/>
    <property type="project" value="UniProtKB-KW"/>
</dbReference>
<organism evidence="3 4">
    <name type="scientific">Peptoanaerobacter stomatis</name>
    <dbReference type="NCBI Taxonomy" id="796937"/>
    <lineage>
        <taxon>Bacteria</taxon>
        <taxon>Bacillati</taxon>
        <taxon>Bacillota</taxon>
        <taxon>Clostridia</taxon>
        <taxon>Peptostreptococcales</taxon>
        <taxon>Filifactoraceae</taxon>
        <taxon>Peptoanaerobacter</taxon>
    </lineage>
</organism>
<feature type="compositionally biased region" description="Basic and acidic residues" evidence="2">
    <location>
        <begin position="362"/>
        <end position="374"/>
    </location>
</feature>
<dbReference type="InterPro" id="IPR011604">
    <property type="entry name" value="PDDEXK-like_dom_sf"/>
</dbReference>
<dbReference type="HOGENOM" id="CLU_043122_1_1_9"/>
<dbReference type="BioCyc" id="EBAC796937-HMP:GMGH-457-MONOMER"/>
<dbReference type="RefSeq" id="WP_009524693.1">
    <property type="nucleotide sequence ID" value="NZ_JH414547.1"/>
</dbReference>
<dbReference type="Pfam" id="PF10926">
    <property type="entry name" value="DUF2800"/>
    <property type="match status" value="1"/>
</dbReference>
<evidence type="ECO:0008006" key="5">
    <source>
        <dbReference type="Google" id="ProtNLM"/>
    </source>
</evidence>
<evidence type="ECO:0000256" key="1">
    <source>
        <dbReference type="ARBA" id="ARBA00022801"/>
    </source>
</evidence>
<evidence type="ECO:0000313" key="3">
    <source>
        <dbReference type="EMBL" id="EHL13156.1"/>
    </source>
</evidence>
<sequence length="385" mass="43601">MHAVLSASSAHRWLECTPSARLEEQFDDSKSPSAAEGTLAHSIAELKVTKYAIEPMSTRTFNSRYNKLKKSELYIADMDTDTEEYLDYIKEIMISYKYIKPFVAVEKKVDFSKYVQDGFGTADCIIIANDDMHIVDLKYGKKNMVMARENPQLKLYALGAIEEYSLFYNIQNVHLHIFQPRMNNIGQFDISVSDLQNWGESIKEIAQMAYMGIGNQVTGEHCRFCKASAICRARANENLELAKYEFKTPPLLTNDEVGAILKQAEDLADWAKKLKEYALSETLKGNSIQGWKAVAGRSTRAFTNIEDVFKRLIDSGIDENMLYEKKPLTLTAIETLLGKKEFESKLSEFITKSEGKPALVDENDKRPALKKESAIDEFLGGNNNE</sequence>
<feature type="region of interest" description="Disordered" evidence="2">
    <location>
        <begin position="360"/>
        <end position="385"/>
    </location>
</feature>
<dbReference type="AlphaFoldDB" id="G9X233"/>
<dbReference type="EMBL" id="AFZE01000045">
    <property type="protein sequence ID" value="EHL13156.1"/>
    <property type="molecule type" value="Genomic_DNA"/>
</dbReference>
<evidence type="ECO:0000313" key="4">
    <source>
        <dbReference type="Proteomes" id="UP000006437"/>
    </source>
</evidence>
<proteinExistence type="predicted"/>